<keyword evidence="1" id="KW-0436">Ligase</keyword>
<dbReference type="GO" id="GO:0140096">
    <property type="term" value="F:catalytic activity, acting on a protein"/>
    <property type="evidence" value="ECO:0007669"/>
    <property type="project" value="UniProtKB-ARBA"/>
</dbReference>
<sequence>MRELSYCVKDLSAADQAFFLEMSSYLSEYISDVKKDGTRIIFTIEAGREEAVLEKAGLLREMITAKLSASASEASQTTILEDYSDVPTINRETIFDSLISAGDILPGAAGSYAYSGLFLKVYEYFIRKIDRFSSFHFNRYPHSTLDVPALFPVEDYRKGGYFETFPHHIMFQTTLKNDISVLDAFAKNGWQDGLILEQMKPAGNVLRTAACAPVYPMLENQVLPPDEPSVFFVTGKCYRNEGRNINELSRLNEFLMKEYVFIGKADDVIAGIDEAKALWREWVQVFSLNCRVETANDSFFAGNYKKLKLFQMLGSSKNEFKLLIPHSKEYIAGSSANFHRTHFTKKYNIRSGDGPFYCHSTCFAFGIDRLAYGLLSQKGLDCDKWDKPTRREIEEYVHL</sequence>
<dbReference type="eggNOG" id="COG0172">
    <property type="taxonomic scope" value="Bacteria"/>
</dbReference>
<reference evidence="7 8" key="1">
    <citation type="submission" date="2011-11" db="EMBL/GenBank/DDBJ databases">
        <title>The Noncontiguous Finished genome of Desulfosporosinus youngiae DSM 17734.</title>
        <authorList>
            <consortium name="US DOE Joint Genome Institute (JGI-PGF)"/>
            <person name="Lucas S."/>
            <person name="Han J."/>
            <person name="Lapidus A."/>
            <person name="Cheng J.-F."/>
            <person name="Goodwin L."/>
            <person name="Pitluck S."/>
            <person name="Peters L."/>
            <person name="Ovchinnikova G."/>
            <person name="Lu M."/>
            <person name="Land M.L."/>
            <person name="Hauser L."/>
            <person name="Pester M."/>
            <person name="Spring S."/>
            <person name="Ollivier B."/>
            <person name="Rattei T."/>
            <person name="Klenk H.-P."/>
            <person name="Wagner M."/>
            <person name="Loy A."/>
            <person name="Woyke T.J."/>
        </authorList>
    </citation>
    <scope>NUCLEOTIDE SEQUENCE [LARGE SCALE GENOMIC DNA]</scope>
    <source>
        <strain evidence="7 8">DSM 17734</strain>
    </source>
</reference>
<evidence type="ECO:0000313" key="7">
    <source>
        <dbReference type="EMBL" id="EHQ88974.1"/>
    </source>
</evidence>
<keyword evidence="4" id="KW-0648">Protein biosynthesis</keyword>
<dbReference type="InterPro" id="IPR002314">
    <property type="entry name" value="aa-tRNA-synt_IIb"/>
</dbReference>
<dbReference type="Proteomes" id="UP000005104">
    <property type="component" value="Chromosome"/>
</dbReference>
<name>H5XU16_9FIRM</name>
<protein>
    <submittedName>
        <fullName evidence="7">Seryl-tRNA synthetase</fullName>
    </submittedName>
</protein>
<keyword evidence="2" id="KW-0547">Nucleotide-binding</keyword>
<evidence type="ECO:0000259" key="6">
    <source>
        <dbReference type="PROSITE" id="PS50862"/>
    </source>
</evidence>
<evidence type="ECO:0000256" key="3">
    <source>
        <dbReference type="ARBA" id="ARBA00022840"/>
    </source>
</evidence>
<dbReference type="RefSeq" id="WP_007782080.1">
    <property type="nucleotide sequence ID" value="NZ_CM001441.1"/>
</dbReference>
<dbReference type="SUPFAM" id="SSF55681">
    <property type="entry name" value="Class II aaRS and biotin synthetases"/>
    <property type="match status" value="1"/>
</dbReference>
<evidence type="ECO:0000256" key="2">
    <source>
        <dbReference type="ARBA" id="ARBA00022741"/>
    </source>
</evidence>
<dbReference type="STRING" id="768710.DesyoDRAFT_1851"/>
<organism evidence="7 8">
    <name type="scientific">Desulfosporosinus youngiae DSM 17734</name>
    <dbReference type="NCBI Taxonomy" id="768710"/>
    <lineage>
        <taxon>Bacteria</taxon>
        <taxon>Bacillati</taxon>
        <taxon>Bacillota</taxon>
        <taxon>Clostridia</taxon>
        <taxon>Eubacteriales</taxon>
        <taxon>Desulfitobacteriaceae</taxon>
        <taxon>Desulfosporosinus</taxon>
    </lineage>
</organism>
<dbReference type="InterPro" id="IPR045864">
    <property type="entry name" value="aa-tRNA-synth_II/BPL/LPL"/>
</dbReference>
<feature type="domain" description="Aminoacyl-transfer RNA synthetases class-II family profile" evidence="6">
    <location>
        <begin position="145"/>
        <end position="388"/>
    </location>
</feature>
<evidence type="ECO:0000256" key="4">
    <source>
        <dbReference type="ARBA" id="ARBA00022917"/>
    </source>
</evidence>
<accession>H5XU16</accession>
<dbReference type="GO" id="GO:0004812">
    <property type="term" value="F:aminoacyl-tRNA ligase activity"/>
    <property type="evidence" value="ECO:0007669"/>
    <property type="project" value="UniProtKB-KW"/>
</dbReference>
<keyword evidence="3" id="KW-0067">ATP-binding</keyword>
<evidence type="ECO:0000256" key="5">
    <source>
        <dbReference type="ARBA" id="ARBA00023146"/>
    </source>
</evidence>
<dbReference type="GO" id="GO:0016740">
    <property type="term" value="F:transferase activity"/>
    <property type="evidence" value="ECO:0007669"/>
    <property type="project" value="UniProtKB-ARBA"/>
</dbReference>
<dbReference type="GO" id="GO:0005524">
    <property type="term" value="F:ATP binding"/>
    <property type="evidence" value="ECO:0007669"/>
    <property type="project" value="UniProtKB-KW"/>
</dbReference>
<gene>
    <name evidence="7" type="ORF">DesyoDRAFT_1851</name>
</gene>
<dbReference type="Gene3D" id="3.30.930.10">
    <property type="entry name" value="Bira Bifunctional Protein, Domain 2"/>
    <property type="match status" value="1"/>
</dbReference>
<dbReference type="Pfam" id="PF00587">
    <property type="entry name" value="tRNA-synt_2b"/>
    <property type="match status" value="1"/>
</dbReference>
<evidence type="ECO:0000256" key="1">
    <source>
        <dbReference type="ARBA" id="ARBA00022598"/>
    </source>
</evidence>
<dbReference type="HOGENOM" id="CLU_690247_0_0_9"/>
<dbReference type="InterPro" id="IPR006195">
    <property type="entry name" value="aa-tRNA-synth_II"/>
</dbReference>
<dbReference type="EMBL" id="CM001441">
    <property type="protein sequence ID" value="EHQ88974.1"/>
    <property type="molecule type" value="Genomic_DNA"/>
</dbReference>
<dbReference type="PROSITE" id="PS50862">
    <property type="entry name" value="AA_TRNA_LIGASE_II"/>
    <property type="match status" value="1"/>
</dbReference>
<dbReference type="AlphaFoldDB" id="H5XU16"/>
<keyword evidence="5 7" id="KW-0030">Aminoacyl-tRNA synthetase</keyword>
<dbReference type="GO" id="GO:0006418">
    <property type="term" value="P:tRNA aminoacylation for protein translation"/>
    <property type="evidence" value="ECO:0007669"/>
    <property type="project" value="InterPro"/>
</dbReference>
<proteinExistence type="predicted"/>
<evidence type="ECO:0000313" key="8">
    <source>
        <dbReference type="Proteomes" id="UP000005104"/>
    </source>
</evidence>
<keyword evidence="8" id="KW-1185">Reference proteome</keyword>